<evidence type="ECO:0000313" key="2">
    <source>
        <dbReference type="EMBL" id="ETX13286.1"/>
    </source>
</evidence>
<dbReference type="PATRIC" id="fig|1449350.3.peg.3530"/>
<dbReference type="Gene3D" id="1.10.10.1320">
    <property type="entry name" value="Anti-sigma factor, zinc-finger domain"/>
    <property type="match status" value="1"/>
</dbReference>
<evidence type="ECO:0008006" key="4">
    <source>
        <dbReference type="Google" id="ProtNLM"/>
    </source>
</evidence>
<keyword evidence="1" id="KW-1133">Transmembrane helix</keyword>
<feature type="transmembrane region" description="Helical" evidence="1">
    <location>
        <begin position="102"/>
        <end position="125"/>
    </location>
</feature>
<accession>X7EDL8</accession>
<reference evidence="2 3" key="1">
    <citation type="submission" date="2014-01" db="EMBL/GenBank/DDBJ databases">
        <title>Roseivivax halodurans JCM 10272 Genome Sequencing.</title>
        <authorList>
            <person name="Lai Q."/>
            <person name="Li G."/>
            <person name="Shao Z."/>
        </authorList>
    </citation>
    <scope>NUCLEOTIDE SEQUENCE [LARGE SCALE GENOMIC DNA]</scope>
    <source>
        <strain evidence="2 3">JCM 10272</strain>
    </source>
</reference>
<dbReference type="Proteomes" id="UP000022447">
    <property type="component" value="Unassembled WGS sequence"/>
</dbReference>
<dbReference type="STRING" id="1449350.OCH239_12320"/>
<keyword evidence="1" id="KW-0472">Membrane</keyword>
<dbReference type="OrthoDB" id="7743910at2"/>
<keyword evidence="1" id="KW-0812">Transmembrane</keyword>
<dbReference type="EMBL" id="JALZ01000030">
    <property type="protein sequence ID" value="ETX13286.1"/>
    <property type="molecule type" value="Genomic_DNA"/>
</dbReference>
<dbReference type="InterPro" id="IPR041916">
    <property type="entry name" value="Anti_sigma_zinc_sf"/>
</dbReference>
<dbReference type="eggNOG" id="COG5662">
    <property type="taxonomic scope" value="Bacteria"/>
</dbReference>
<comment type="caution">
    <text evidence="2">The sequence shown here is derived from an EMBL/GenBank/DDBJ whole genome shotgun (WGS) entry which is preliminary data.</text>
</comment>
<organism evidence="2 3">
    <name type="scientific">Roseivivax halodurans JCM 10272</name>
    <dbReference type="NCBI Taxonomy" id="1449350"/>
    <lineage>
        <taxon>Bacteria</taxon>
        <taxon>Pseudomonadati</taxon>
        <taxon>Pseudomonadota</taxon>
        <taxon>Alphaproteobacteria</taxon>
        <taxon>Rhodobacterales</taxon>
        <taxon>Roseobacteraceae</taxon>
        <taxon>Roseivivax</taxon>
    </lineage>
</organism>
<protein>
    <recommendedName>
        <fullName evidence="4">Anti-sigma factor</fullName>
    </recommendedName>
</protein>
<name>X7EDL8_9RHOB</name>
<proteinExistence type="predicted"/>
<evidence type="ECO:0000313" key="3">
    <source>
        <dbReference type="Proteomes" id="UP000022447"/>
    </source>
</evidence>
<keyword evidence="3" id="KW-1185">Reference proteome</keyword>
<dbReference type="AlphaFoldDB" id="X7EDL8"/>
<evidence type="ECO:0000256" key="1">
    <source>
        <dbReference type="SAM" id="Phobius"/>
    </source>
</evidence>
<dbReference type="RefSeq" id="WP_051489566.1">
    <property type="nucleotide sequence ID" value="NZ_JALZ01000030.1"/>
</dbReference>
<sequence length="254" mass="26266">MAGATFTDETLMAFADGALDDATARRVVEAARCDERVASRIALFRSTREVLDRTAEAERADPVPDALMARVRATIDREPPNEAAGNVVAWGGRPREGRSRSVAWPAAIVASLALAVGLGTGWIIAPTGEEGALNAFDSAWVERAGLTYPLSRLRSGESGTTEVGDVTLVSSFRDASGAFCREFEIATEAQTYVSVACHGGGSWEVRFAAVTGGTVEGYAPASSLDALDAYLAGIGAGAPLDAEAEAAALSEPGG</sequence>
<gene>
    <name evidence="2" type="ORF">OCH239_12320</name>
</gene>